<sequence>MVVYKVKYQDWEYETLYGTAIRRSQVVAAVAAILGALLTVFVSGLYGITSHESSTMADLKVNSTWNNSWIVECRSCNVPGYWLDENPYQASSGDASASYILKHLTWNNMSEGSGAFEDLAFPSLSGLNEAIRLGKYQAVETVLPARRAILDCQSTASPIEGPIRVQGTTRLGTDSDRCAAHIDTSPLREWIKMTTYGGQIWDLYYNDSKDPFHPGVEDVQIDMRDPLLYGEYKGNRRNGQGCPSIFIALKPPPPYSSTTARNGTKWQNLTTRASEVSALWCTQRIQELNTTVKLTLPDLNIDPAHRPVPYEDSIRWIGGQTEFPVVRNLRNLSVVTSNSTYNTDAATLGNFFAAIVYGKNGIPLQELAGSANLPRLANATSKMYGRYMAQVMSAKFRKPLPTNGTEPAKVLKATLSKPQPRLVQYRIPKVALQTLLGIMMLCGILGWVLMPNVKILPHDPCSIAGTAFLLAGEEFWGIKQDWDNEQMFRLERRNGRFGIYAVGAGSRQLVE</sequence>
<evidence type="ECO:0000313" key="2">
    <source>
        <dbReference type="EMBL" id="KAF2994704.1"/>
    </source>
</evidence>
<dbReference type="AlphaFoldDB" id="A0A9P4T5V1"/>
<name>A0A9P4T5V1_CURKU</name>
<dbReference type="EMBL" id="SWKU01000038">
    <property type="protein sequence ID" value="KAF2994704.1"/>
    <property type="molecule type" value="Genomic_DNA"/>
</dbReference>
<gene>
    <name evidence="2" type="ORF">E8E13_002864</name>
</gene>
<organism evidence="2 3">
    <name type="scientific">Curvularia kusanoi</name>
    <name type="common">Cochliobolus kusanoi</name>
    <dbReference type="NCBI Taxonomy" id="90978"/>
    <lineage>
        <taxon>Eukaryota</taxon>
        <taxon>Fungi</taxon>
        <taxon>Dikarya</taxon>
        <taxon>Ascomycota</taxon>
        <taxon>Pezizomycotina</taxon>
        <taxon>Dothideomycetes</taxon>
        <taxon>Pleosporomycetidae</taxon>
        <taxon>Pleosporales</taxon>
        <taxon>Pleosporineae</taxon>
        <taxon>Pleosporaceae</taxon>
        <taxon>Curvularia</taxon>
    </lineage>
</organism>
<protein>
    <recommendedName>
        <fullName evidence="4">Transmembrane protein</fullName>
    </recommendedName>
</protein>
<comment type="caution">
    <text evidence="2">The sequence shown here is derived from an EMBL/GenBank/DDBJ whole genome shotgun (WGS) entry which is preliminary data.</text>
</comment>
<dbReference type="Proteomes" id="UP000801428">
    <property type="component" value="Unassembled WGS sequence"/>
</dbReference>
<keyword evidence="3" id="KW-1185">Reference proteome</keyword>
<evidence type="ECO:0000256" key="1">
    <source>
        <dbReference type="SAM" id="Phobius"/>
    </source>
</evidence>
<feature type="transmembrane region" description="Helical" evidence="1">
    <location>
        <begin position="26"/>
        <end position="48"/>
    </location>
</feature>
<accession>A0A9P4T5V1</accession>
<proteinExistence type="predicted"/>
<keyword evidence="1" id="KW-0472">Membrane</keyword>
<keyword evidence="1" id="KW-0812">Transmembrane</keyword>
<keyword evidence="1" id="KW-1133">Transmembrane helix</keyword>
<evidence type="ECO:0008006" key="4">
    <source>
        <dbReference type="Google" id="ProtNLM"/>
    </source>
</evidence>
<feature type="transmembrane region" description="Helical" evidence="1">
    <location>
        <begin position="430"/>
        <end position="450"/>
    </location>
</feature>
<dbReference type="OrthoDB" id="3912677at2759"/>
<evidence type="ECO:0000313" key="3">
    <source>
        <dbReference type="Proteomes" id="UP000801428"/>
    </source>
</evidence>
<reference evidence="2" key="1">
    <citation type="submission" date="2019-04" db="EMBL/GenBank/DDBJ databases">
        <title>Sequencing of skin fungus with MAO and IRED activity.</title>
        <authorList>
            <person name="Marsaioli A.J."/>
            <person name="Bonatto J.M.C."/>
            <person name="Reis Junior O."/>
        </authorList>
    </citation>
    <scope>NUCLEOTIDE SEQUENCE</scope>
    <source>
        <strain evidence="2">30M1</strain>
    </source>
</reference>